<evidence type="ECO:0000259" key="4">
    <source>
        <dbReference type="Pfam" id="PF17764"/>
    </source>
</evidence>
<protein>
    <submittedName>
        <fullName evidence="5">Primosome assembly protein PriA</fullName>
    </submittedName>
</protein>
<reference evidence="5 6" key="1">
    <citation type="submission" date="2019-03" db="EMBL/GenBank/DDBJ databases">
        <title>Draft genome sequences of novel Actinobacteria.</title>
        <authorList>
            <person name="Sahin N."/>
            <person name="Ay H."/>
            <person name="Saygin H."/>
        </authorList>
    </citation>
    <scope>NUCLEOTIDE SEQUENCE [LARGE SCALE GENOMIC DNA]</scope>
    <source>
        <strain evidence="5 6">DSM 41900</strain>
    </source>
</reference>
<evidence type="ECO:0000313" key="5">
    <source>
        <dbReference type="EMBL" id="TDC59299.1"/>
    </source>
</evidence>
<dbReference type="AlphaFoldDB" id="A0A4R4SAW0"/>
<dbReference type="Proteomes" id="UP000295345">
    <property type="component" value="Unassembled WGS sequence"/>
</dbReference>
<keyword evidence="3" id="KW-0238">DNA-binding</keyword>
<dbReference type="GO" id="GO:0043138">
    <property type="term" value="F:3'-5' DNA helicase activity"/>
    <property type="evidence" value="ECO:0007669"/>
    <property type="project" value="TreeGrafter"/>
</dbReference>
<proteinExistence type="predicted"/>
<dbReference type="InterPro" id="IPR041222">
    <property type="entry name" value="PriA_3primeBD"/>
</dbReference>
<dbReference type="Gene3D" id="3.40.1440.60">
    <property type="entry name" value="PriA, 3(prime) DNA-binding domain"/>
    <property type="match status" value="1"/>
</dbReference>
<dbReference type="GO" id="GO:0005524">
    <property type="term" value="F:ATP binding"/>
    <property type="evidence" value="ECO:0007669"/>
    <property type="project" value="UniProtKB-KW"/>
</dbReference>
<dbReference type="InterPro" id="IPR042115">
    <property type="entry name" value="PriA_3primeBD_sf"/>
</dbReference>
<feature type="domain" description="Primosomal protein N' 3' DNA-binding" evidence="4">
    <location>
        <begin position="31"/>
        <end position="139"/>
    </location>
</feature>
<evidence type="ECO:0000256" key="1">
    <source>
        <dbReference type="ARBA" id="ARBA00022741"/>
    </source>
</evidence>
<keyword evidence="1" id="KW-0547">Nucleotide-binding</keyword>
<sequence length="151" mass="16516">MALLRGAARKRTPPRTWRGAPLAERLPVARVLVDKGMVHLDRFFDYAVPAAMDAEALPGVRVRVRFGAGQRDGRREGGRLINGFVVERRADSDFPGVLAPLAQVLSTEQVLTPELLRLCRAVADRYAGALADVVQLAVPPRMAKAERQPSP</sequence>
<accession>A0A4R4SAW0</accession>
<name>A0A4R4SAW0_9ACTN</name>
<dbReference type="GO" id="GO:0003677">
    <property type="term" value="F:DNA binding"/>
    <property type="evidence" value="ECO:0007669"/>
    <property type="project" value="UniProtKB-KW"/>
</dbReference>
<dbReference type="PANTHER" id="PTHR30580">
    <property type="entry name" value="PRIMOSOMAL PROTEIN N"/>
    <property type="match status" value="1"/>
</dbReference>
<dbReference type="GO" id="GO:0006310">
    <property type="term" value="P:DNA recombination"/>
    <property type="evidence" value="ECO:0007669"/>
    <property type="project" value="TreeGrafter"/>
</dbReference>
<feature type="non-terminal residue" evidence="5">
    <location>
        <position position="151"/>
    </location>
</feature>
<evidence type="ECO:0000256" key="3">
    <source>
        <dbReference type="ARBA" id="ARBA00023125"/>
    </source>
</evidence>
<organism evidence="5 6">
    <name type="scientific">Streptomyces hainanensis</name>
    <dbReference type="NCBI Taxonomy" id="402648"/>
    <lineage>
        <taxon>Bacteria</taxon>
        <taxon>Bacillati</taxon>
        <taxon>Actinomycetota</taxon>
        <taxon>Actinomycetes</taxon>
        <taxon>Kitasatosporales</taxon>
        <taxon>Streptomycetaceae</taxon>
        <taxon>Streptomyces</taxon>
    </lineage>
</organism>
<keyword evidence="6" id="KW-1185">Reference proteome</keyword>
<evidence type="ECO:0000256" key="2">
    <source>
        <dbReference type="ARBA" id="ARBA00022840"/>
    </source>
</evidence>
<dbReference type="Pfam" id="PF17764">
    <property type="entry name" value="PriA_3primeBD"/>
    <property type="match status" value="1"/>
</dbReference>
<comment type="caution">
    <text evidence="5">The sequence shown here is derived from an EMBL/GenBank/DDBJ whole genome shotgun (WGS) entry which is preliminary data.</text>
</comment>
<dbReference type="EMBL" id="SMKI01000904">
    <property type="protein sequence ID" value="TDC59299.1"/>
    <property type="molecule type" value="Genomic_DNA"/>
</dbReference>
<dbReference type="GO" id="GO:0006270">
    <property type="term" value="P:DNA replication initiation"/>
    <property type="evidence" value="ECO:0007669"/>
    <property type="project" value="TreeGrafter"/>
</dbReference>
<dbReference type="PANTHER" id="PTHR30580:SF0">
    <property type="entry name" value="PRIMOSOMAL PROTEIN N"/>
    <property type="match status" value="1"/>
</dbReference>
<keyword evidence="2" id="KW-0067">ATP-binding</keyword>
<evidence type="ECO:0000313" key="6">
    <source>
        <dbReference type="Proteomes" id="UP000295345"/>
    </source>
</evidence>
<dbReference type="GO" id="GO:0006302">
    <property type="term" value="P:double-strand break repair"/>
    <property type="evidence" value="ECO:0007669"/>
    <property type="project" value="TreeGrafter"/>
</dbReference>
<dbReference type="FunFam" id="3.40.1440.60:FF:000002">
    <property type="entry name" value="Primosome assembly protein PriA"/>
    <property type="match status" value="1"/>
</dbReference>
<gene>
    <name evidence="5" type="ORF">E1283_36735</name>
</gene>